<feature type="non-terminal residue" evidence="4">
    <location>
        <position position="114"/>
    </location>
</feature>
<accession>A0A3B1DXP0</accession>
<proteinExistence type="inferred from homology"/>
<reference evidence="4" key="1">
    <citation type="submission" date="2018-06" db="EMBL/GenBank/DDBJ databases">
        <authorList>
            <person name="Zhirakovskaya E."/>
        </authorList>
    </citation>
    <scope>NUCLEOTIDE SEQUENCE</scope>
</reference>
<evidence type="ECO:0000313" key="4">
    <source>
        <dbReference type="EMBL" id="VAX40958.1"/>
    </source>
</evidence>
<dbReference type="EMBL" id="UOGL01000499">
    <property type="protein sequence ID" value="VAX40958.1"/>
    <property type="molecule type" value="Genomic_DNA"/>
</dbReference>
<dbReference type="InterPro" id="IPR037459">
    <property type="entry name" value="RhgT-like"/>
</dbReference>
<dbReference type="PANTHER" id="PTHR43695:SF1">
    <property type="entry name" value="RHAMNOGALACTURONAN ACETYLESTERASE"/>
    <property type="match status" value="1"/>
</dbReference>
<evidence type="ECO:0000259" key="3">
    <source>
        <dbReference type="Pfam" id="PF13472"/>
    </source>
</evidence>
<gene>
    <name evidence="4" type="ORF">MNBD_PLANCTO02-1161</name>
</gene>
<dbReference type="PANTHER" id="PTHR43695">
    <property type="entry name" value="PUTATIVE (AFU_ORTHOLOGUE AFUA_2G17250)-RELATED"/>
    <property type="match status" value="1"/>
</dbReference>
<comment type="similarity">
    <text evidence="1">Belongs to the 'GDSL' lipolytic enzyme family.</text>
</comment>
<sequence>MHFKITAWTILLILTSVFSPITNGEEKSTTLPAIKILMIGDSTMATYKKAPKNRPDLTGWGQVFGKRFNKNVTVINHAKSGRSTKSFIQEGHWKKALKVKADYLIIQFGHNDSH</sequence>
<dbReference type="InterPro" id="IPR013830">
    <property type="entry name" value="SGNH_hydro"/>
</dbReference>
<feature type="domain" description="SGNH hydrolase-type esterase" evidence="3">
    <location>
        <begin position="39"/>
        <end position="112"/>
    </location>
</feature>
<dbReference type="Gene3D" id="3.40.50.1110">
    <property type="entry name" value="SGNH hydrolase"/>
    <property type="match status" value="1"/>
</dbReference>
<dbReference type="SUPFAM" id="SSF52266">
    <property type="entry name" value="SGNH hydrolase"/>
    <property type="match status" value="1"/>
</dbReference>
<organism evidence="4">
    <name type="scientific">hydrothermal vent metagenome</name>
    <dbReference type="NCBI Taxonomy" id="652676"/>
    <lineage>
        <taxon>unclassified sequences</taxon>
        <taxon>metagenomes</taxon>
        <taxon>ecological metagenomes</taxon>
    </lineage>
</organism>
<name>A0A3B1DXP0_9ZZZZ</name>
<dbReference type="Pfam" id="PF13472">
    <property type="entry name" value="Lipase_GDSL_2"/>
    <property type="match status" value="1"/>
</dbReference>
<keyword evidence="2" id="KW-0378">Hydrolase</keyword>
<protein>
    <submittedName>
        <fullName evidence="4">Rhamnogalacturonan acetylesterase</fullName>
    </submittedName>
</protein>
<dbReference type="AlphaFoldDB" id="A0A3B1DXP0"/>
<evidence type="ECO:0000256" key="2">
    <source>
        <dbReference type="ARBA" id="ARBA00022801"/>
    </source>
</evidence>
<dbReference type="GO" id="GO:0016787">
    <property type="term" value="F:hydrolase activity"/>
    <property type="evidence" value="ECO:0007669"/>
    <property type="project" value="UniProtKB-KW"/>
</dbReference>
<evidence type="ECO:0000256" key="1">
    <source>
        <dbReference type="ARBA" id="ARBA00008668"/>
    </source>
</evidence>
<dbReference type="InterPro" id="IPR036514">
    <property type="entry name" value="SGNH_hydro_sf"/>
</dbReference>